<dbReference type="PANTHER" id="PTHR31500:SF45">
    <property type="entry name" value="AT-HOOK MOTIF NUCLEAR-LOCALIZED PROTEIN"/>
    <property type="match status" value="1"/>
</dbReference>
<keyword evidence="2 5" id="KW-0238">DNA-binding</keyword>
<accession>A0A7J6GA13</accession>
<evidence type="ECO:0000256" key="4">
    <source>
        <dbReference type="ARBA" id="ARBA00023242"/>
    </source>
</evidence>
<evidence type="ECO:0000259" key="7">
    <source>
        <dbReference type="PROSITE" id="PS51742"/>
    </source>
</evidence>
<organism evidence="8 9">
    <name type="scientific">Cannabis sativa</name>
    <name type="common">Hemp</name>
    <name type="synonym">Marijuana</name>
    <dbReference type="NCBI Taxonomy" id="3483"/>
    <lineage>
        <taxon>Eukaryota</taxon>
        <taxon>Viridiplantae</taxon>
        <taxon>Streptophyta</taxon>
        <taxon>Embryophyta</taxon>
        <taxon>Tracheophyta</taxon>
        <taxon>Spermatophyta</taxon>
        <taxon>Magnoliopsida</taxon>
        <taxon>eudicotyledons</taxon>
        <taxon>Gunneridae</taxon>
        <taxon>Pentapetalae</taxon>
        <taxon>rosids</taxon>
        <taxon>fabids</taxon>
        <taxon>Rosales</taxon>
        <taxon>Cannabaceae</taxon>
        <taxon>Cannabis</taxon>
    </lineage>
</organism>
<feature type="region of interest" description="Disordered" evidence="6">
    <location>
        <begin position="1"/>
        <end position="45"/>
    </location>
</feature>
<evidence type="ECO:0000256" key="1">
    <source>
        <dbReference type="ARBA" id="ARBA00023015"/>
    </source>
</evidence>
<keyword evidence="3 5" id="KW-0804">Transcription</keyword>
<dbReference type="InterPro" id="IPR039605">
    <property type="entry name" value="AHL"/>
</dbReference>
<comment type="domain">
    <text evidence="5">The PPC domain mediates interactions between AHL proteins.</text>
</comment>
<keyword evidence="1 5" id="KW-0805">Transcription regulation</keyword>
<dbReference type="EMBL" id="JAATIP010000068">
    <property type="protein sequence ID" value="KAF4379668.1"/>
    <property type="molecule type" value="Genomic_DNA"/>
</dbReference>
<proteinExistence type="predicted"/>
<feature type="compositionally biased region" description="Basic and acidic residues" evidence="6">
    <location>
        <begin position="8"/>
        <end position="26"/>
    </location>
</feature>
<dbReference type="AlphaFoldDB" id="A0A7J6GA13"/>
<evidence type="ECO:0000313" key="8">
    <source>
        <dbReference type="EMBL" id="KAF4379668.1"/>
    </source>
</evidence>
<dbReference type="PROSITE" id="PS51742">
    <property type="entry name" value="PPC"/>
    <property type="match status" value="1"/>
</dbReference>
<evidence type="ECO:0000256" key="5">
    <source>
        <dbReference type="RuleBase" id="RU367031"/>
    </source>
</evidence>
<dbReference type="GO" id="GO:0005634">
    <property type="term" value="C:nucleus"/>
    <property type="evidence" value="ECO:0007669"/>
    <property type="project" value="UniProtKB-SubCell"/>
</dbReference>
<dbReference type="Gene3D" id="3.30.1330.80">
    <property type="entry name" value="Hypothetical protein, similar to alpha- acetolactate decarboxylase, domain 2"/>
    <property type="match status" value="1"/>
</dbReference>
<name>A0A7J6GA13_CANSA</name>
<keyword evidence="4 5" id="KW-0539">Nucleus</keyword>
<feature type="domain" description="PPC" evidence="7">
    <location>
        <begin position="38"/>
        <end position="186"/>
    </location>
</feature>
<dbReference type="GO" id="GO:0003680">
    <property type="term" value="F:minor groove of adenine-thymine-rich DNA binding"/>
    <property type="evidence" value="ECO:0007669"/>
    <property type="project" value="UniProtKB-UniRule"/>
</dbReference>
<evidence type="ECO:0000256" key="2">
    <source>
        <dbReference type="ARBA" id="ARBA00023125"/>
    </source>
</evidence>
<gene>
    <name evidence="8" type="ORF">F8388_023685</name>
</gene>
<evidence type="ECO:0000256" key="6">
    <source>
        <dbReference type="SAM" id="MobiDB-lite"/>
    </source>
</evidence>
<comment type="function">
    <text evidence="5">Transcription factor that specifically binds AT-rich DNA sequences related to the nuclear matrix attachment regions (MARs).</text>
</comment>
<dbReference type="Proteomes" id="UP000525078">
    <property type="component" value="Unassembled WGS sequence"/>
</dbReference>
<dbReference type="PANTHER" id="PTHR31500">
    <property type="entry name" value="AT-HOOK MOTIF NUCLEAR-LOCALIZED PROTEIN 9"/>
    <property type="match status" value="1"/>
</dbReference>
<reference evidence="8 9" key="1">
    <citation type="journal article" date="2020" name="bioRxiv">
        <title>Sequence and annotation of 42 cannabis genomes reveals extensive copy number variation in cannabinoid synthesis and pathogen resistance genes.</title>
        <authorList>
            <person name="Mckernan K.J."/>
            <person name="Helbert Y."/>
            <person name="Kane L.T."/>
            <person name="Ebling H."/>
            <person name="Zhang L."/>
            <person name="Liu B."/>
            <person name="Eaton Z."/>
            <person name="Mclaughlin S."/>
            <person name="Kingan S."/>
            <person name="Baybayan P."/>
            <person name="Concepcion G."/>
            <person name="Jordan M."/>
            <person name="Riva A."/>
            <person name="Barbazuk W."/>
            <person name="Harkins T."/>
        </authorList>
    </citation>
    <scope>NUCLEOTIDE SEQUENCE [LARGE SCALE GENOMIC DNA]</scope>
    <source>
        <strain evidence="9">cv. Jamaican Lion 4</strain>
        <tissue evidence="8">Leaf</tissue>
    </source>
</reference>
<evidence type="ECO:0000256" key="3">
    <source>
        <dbReference type="ARBA" id="ARBA00023163"/>
    </source>
</evidence>
<dbReference type="InterPro" id="IPR005175">
    <property type="entry name" value="PPC_dom"/>
</dbReference>
<evidence type="ECO:0000313" key="9">
    <source>
        <dbReference type="Proteomes" id="UP000525078"/>
    </source>
</evidence>
<comment type="subcellular location">
    <subcellularLocation>
        <location evidence="5">Nucleus</location>
    </subcellularLocation>
</comment>
<dbReference type="Pfam" id="PF03479">
    <property type="entry name" value="PCC"/>
    <property type="match status" value="1"/>
</dbReference>
<protein>
    <recommendedName>
        <fullName evidence="5">AT-hook motif nuclear-localized protein</fullName>
    </recommendedName>
</protein>
<sequence>MKMATDNHNAKAMEMEEDGPRSRDTPKGTPKGNSPFQNKDKQPMFSDDAKGQDIVSIMNSFVLNYPPNSLLTVLSANGTVSIVDIINCDDYTKYHRVLGSFKILSLSWTVELDSDHSPENYGMAIPLKVLLINLETGEVFGGVVQRLVAATTIKMFVGSFKREIGMSFDGASSSSPSIGEVLAELVSNDTPVEDYDKITHQRSIYGLDSVLAVYWPARSKLGVGPCGLDESLAHWAPRVEGNA</sequence>
<comment type="caution">
    <text evidence="8">The sequence shown here is derived from an EMBL/GenBank/DDBJ whole genome shotgun (WGS) entry which is preliminary data.</text>
</comment>